<organism evidence="1 2">
    <name type="scientific">Homarus americanus</name>
    <name type="common">American lobster</name>
    <dbReference type="NCBI Taxonomy" id="6706"/>
    <lineage>
        <taxon>Eukaryota</taxon>
        <taxon>Metazoa</taxon>
        <taxon>Ecdysozoa</taxon>
        <taxon>Arthropoda</taxon>
        <taxon>Crustacea</taxon>
        <taxon>Multicrustacea</taxon>
        <taxon>Malacostraca</taxon>
        <taxon>Eumalacostraca</taxon>
        <taxon>Eucarida</taxon>
        <taxon>Decapoda</taxon>
        <taxon>Pleocyemata</taxon>
        <taxon>Astacidea</taxon>
        <taxon>Nephropoidea</taxon>
        <taxon>Nephropidae</taxon>
        <taxon>Homarus</taxon>
    </lineage>
</organism>
<evidence type="ECO:0000313" key="1">
    <source>
        <dbReference type="EMBL" id="KAG7169086.1"/>
    </source>
</evidence>
<keyword evidence="2" id="KW-1185">Reference proteome</keyword>
<name>A0A8J5MZH6_HOMAM</name>
<dbReference type="Proteomes" id="UP000747542">
    <property type="component" value="Unassembled WGS sequence"/>
</dbReference>
<proteinExistence type="predicted"/>
<protein>
    <submittedName>
        <fullName evidence="1">Uncharacterized protein</fullName>
    </submittedName>
</protein>
<reference evidence="1" key="1">
    <citation type="journal article" date="2021" name="Sci. Adv.">
        <title>The American lobster genome reveals insights on longevity, neural, and immune adaptations.</title>
        <authorList>
            <person name="Polinski J.M."/>
            <person name="Zimin A.V."/>
            <person name="Clark K.F."/>
            <person name="Kohn A.B."/>
            <person name="Sadowski N."/>
            <person name="Timp W."/>
            <person name="Ptitsyn A."/>
            <person name="Khanna P."/>
            <person name="Romanova D.Y."/>
            <person name="Williams P."/>
            <person name="Greenwood S.J."/>
            <person name="Moroz L.L."/>
            <person name="Walt D.R."/>
            <person name="Bodnar A.G."/>
        </authorList>
    </citation>
    <scope>NUCLEOTIDE SEQUENCE</scope>
    <source>
        <strain evidence="1">GMGI-L3</strain>
    </source>
</reference>
<sequence>MQQIQNPNDPAYHKDSSRKAKNYLMLLDIIKYIHLLLDILRCLGRLSEQFQHRQTNVSTIMTEIQASVYSLNKYLTSPGPSLRKILEGDTIIFQGEKPSDRNSAFMAARDDMLTSLITCLKKRFIDMASTVLQNSWILDFKLQPAEYTGNEGFRGTNVVALFYSLEKTLREAEVDPTKLEDEWAVLKCYLQNE</sequence>
<gene>
    <name evidence="1" type="ORF">Hamer_G018862</name>
</gene>
<comment type="caution">
    <text evidence="1">The sequence shown here is derived from an EMBL/GenBank/DDBJ whole genome shotgun (WGS) entry which is preliminary data.</text>
</comment>
<dbReference type="EMBL" id="JAHLQT010018499">
    <property type="protein sequence ID" value="KAG7169086.1"/>
    <property type="molecule type" value="Genomic_DNA"/>
</dbReference>
<evidence type="ECO:0000313" key="2">
    <source>
        <dbReference type="Proteomes" id="UP000747542"/>
    </source>
</evidence>
<accession>A0A8J5MZH6</accession>
<dbReference type="AlphaFoldDB" id="A0A8J5MZH6"/>